<evidence type="ECO:0000313" key="2">
    <source>
        <dbReference type="EMBL" id="SCV99927.1"/>
    </source>
</evidence>
<name>A0A1G4M7V4_LACFM</name>
<dbReference type="OrthoDB" id="4065731at2759"/>
<accession>A0A1G4M7V4</accession>
<keyword evidence="1" id="KW-0472">Membrane</keyword>
<dbReference type="Proteomes" id="UP000190831">
    <property type="component" value="Chromosome B"/>
</dbReference>
<evidence type="ECO:0000313" key="3">
    <source>
        <dbReference type="Proteomes" id="UP000190831"/>
    </source>
</evidence>
<feature type="transmembrane region" description="Helical" evidence="1">
    <location>
        <begin position="59"/>
        <end position="80"/>
    </location>
</feature>
<dbReference type="OMA" id="TCIGIYM"/>
<sequence>MTTTDELEYYCFKALRLISQFLAWCLPAILRFSKAHPVLTNALGYAIATYVLWKMVCHFIVFLKRLVYLSLIVLAIIVWYRGPSRVLSQDIPEVIHLLQTDPTIKEFWSDLLKYARQTGKRAQYSLFASTDLAELRMRFMRFLTTL</sequence>
<proteinExistence type="predicted"/>
<keyword evidence="1" id="KW-1133">Transmembrane helix</keyword>
<organism evidence="2 3">
    <name type="scientific">Lachancea fermentati</name>
    <name type="common">Zygosaccharomyces fermentati</name>
    <dbReference type="NCBI Taxonomy" id="4955"/>
    <lineage>
        <taxon>Eukaryota</taxon>
        <taxon>Fungi</taxon>
        <taxon>Dikarya</taxon>
        <taxon>Ascomycota</taxon>
        <taxon>Saccharomycotina</taxon>
        <taxon>Saccharomycetes</taxon>
        <taxon>Saccharomycetales</taxon>
        <taxon>Saccharomycetaceae</taxon>
        <taxon>Lachancea</taxon>
    </lineage>
</organism>
<dbReference type="EMBL" id="LT598489">
    <property type="protein sequence ID" value="SCV99927.1"/>
    <property type="molecule type" value="Genomic_DNA"/>
</dbReference>
<reference evidence="3" key="1">
    <citation type="submission" date="2016-03" db="EMBL/GenBank/DDBJ databases">
        <authorList>
            <person name="Devillers H."/>
        </authorList>
    </citation>
    <scope>NUCLEOTIDE SEQUENCE [LARGE SCALE GENOMIC DNA]</scope>
</reference>
<protein>
    <submittedName>
        <fullName evidence="2">LAFE_0B05600g1_1</fullName>
    </submittedName>
</protein>
<dbReference type="AlphaFoldDB" id="A0A1G4M7V4"/>
<gene>
    <name evidence="2" type="ORF">LAFE_0B05600G</name>
</gene>
<keyword evidence="1" id="KW-0812">Transmembrane</keyword>
<evidence type="ECO:0000256" key="1">
    <source>
        <dbReference type="SAM" id="Phobius"/>
    </source>
</evidence>
<keyword evidence="3" id="KW-1185">Reference proteome</keyword>